<accession>A0AAP3AJF0</accession>
<dbReference type="EMBL" id="JALXKZ020000004">
    <property type="protein sequence ID" value="MCV7628457.1"/>
    <property type="molecule type" value="Genomic_DNA"/>
</dbReference>
<evidence type="ECO:0000256" key="2">
    <source>
        <dbReference type="SAM" id="Phobius"/>
    </source>
</evidence>
<dbReference type="InterPro" id="IPR038330">
    <property type="entry name" value="TspO/MBR-related_sf"/>
</dbReference>
<dbReference type="AlphaFoldDB" id="A0AAP3AJF0"/>
<feature type="transmembrane region" description="Helical" evidence="2">
    <location>
        <begin position="178"/>
        <end position="197"/>
    </location>
</feature>
<organism evidence="3 4">
    <name type="scientific">Micrococcus luteus</name>
    <name type="common">Micrococcus lysodeikticus</name>
    <dbReference type="NCBI Taxonomy" id="1270"/>
    <lineage>
        <taxon>Bacteria</taxon>
        <taxon>Bacillati</taxon>
        <taxon>Actinomycetota</taxon>
        <taxon>Actinomycetes</taxon>
        <taxon>Micrococcales</taxon>
        <taxon>Micrococcaceae</taxon>
        <taxon>Micrococcus</taxon>
    </lineage>
</organism>
<feature type="transmembrane region" description="Helical" evidence="2">
    <location>
        <begin position="36"/>
        <end position="63"/>
    </location>
</feature>
<comment type="caution">
    <text evidence="3">The sequence shown here is derived from an EMBL/GenBank/DDBJ whole genome shotgun (WGS) entry which is preliminary data.</text>
</comment>
<protein>
    <submittedName>
        <fullName evidence="3">Tryptophan-rich sensory protein</fullName>
    </submittedName>
</protein>
<feature type="transmembrane region" description="Helical" evidence="2">
    <location>
        <begin position="263"/>
        <end position="282"/>
    </location>
</feature>
<evidence type="ECO:0000313" key="3">
    <source>
        <dbReference type="EMBL" id="MCV7628457.1"/>
    </source>
</evidence>
<feature type="transmembrane region" description="Helical" evidence="2">
    <location>
        <begin position="137"/>
        <end position="158"/>
    </location>
</feature>
<evidence type="ECO:0000313" key="4">
    <source>
        <dbReference type="Proteomes" id="UP001205867"/>
    </source>
</evidence>
<evidence type="ECO:0000256" key="1">
    <source>
        <dbReference type="SAM" id="MobiDB-lite"/>
    </source>
</evidence>
<feature type="transmembrane region" description="Helical" evidence="2">
    <location>
        <begin position="209"/>
        <end position="227"/>
    </location>
</feature>
<feature type="region of interest" description="Disordered" evidence="1">
    <location>
        <begin position="1"/>
        <end position="31"/>
    </location>
</feature>
<name>A0AAP3AJF0_MICLU</name>
<gene>
    <name evidence="3" type="ORF">M3A82_003735</name>
</gene>
<proteinExistence type="predicted"/>
<keyword evidence="2" id="KW-1133">Transmembrane helix</keyword>
<dbReference type="Gene3D" id="1.20.1260.100">
    <property type="entry name" value="TspO/MBR protein"/>
    <property type="match status" value="1"/>
</dbReference>
<sequence>MSTATDLGPSRSPFGPDAAARVPSSGTGLSSTGGRVAMLVVVILAVVAAFLGSGVVGGLTPVAEAAGGWLGPDATWVSPATPAFGIWSVIYAGLLAYAVWQFLASAQSARHDRLRPWILVSVLLNAAWIWTVQAGLLGLSVVVIALLLACLAWILVLLESVRAHSWGERILLDGVQGLHLGWVSIAAVANLAAWLASTGVVGDPGQSSLWAKVMLVVAVLVGAFTAVYNGGRPAPAFALAWGLVWIGVGRADGTGLLSGSLALLAWGGAAIVLLCWLAALLLSRRSATGEARDLVLDALDGGGDPIDGRR</sequence>
<feature type="transmembrane region" description="Helical" evidence="2">
    <location>
        <begin position="83"/>
        <end position="102"/>
    </location>
</feature>
<reference evidence="3" key="1">
    <citation type="submission" date="2023-06" db="EMBL/GenBank/DDBJ databases">
        <title>lsaBGC provides a comprehensive framework for evolutionary analysis of biosynthetic gene clusters within focal taxa.</title>
        <authorList>
            <person name="Salamzade R."/>
            <person name="Sandstrom S."/>
            <person name="Kalan L.R."/>
        </authorList>
    </citation>
    <scope>NUCLEOTIDE SEQUENCE</scope>
    <source>
        <strain evidence="3">P3-SID899</strain>
    </source>
</reference>
<dbReference type="Proteomes" id="UP001205867">
    <property type="component" value="Unassembled WGS sequence"/>
</dbReference>
<keyword evidence="2" id="KW-0812">Transmembrane</keyword>
<keyword evidence="2" id="KW-0472">Membrane</keyword>